<sequence>MRKSFVAASIAATLALSSLPTLATSTQTNASQQSWQNTLQQAKGQTVYFNAWGGADNINDYIQWAADRIKAEYDVTLKQVKLTDTSDAVNRVLAEKAAGKNSNGSIDLIWLNGENFRAMKDNNLLFGPFSKSLPNYITYVDENARQSLTQDFGTPVDGMESPWGMAQVIFMHDTATLSNPPKSIADLLTYAKAHPGRITYPEPPQFLGSTFLKQALYELTPYRKALSQPADTVDFDKITAPLWAYLDQLHQVAWRNGQTFPSSSEEMVRLLDDQEIDIALSFDISSASVQIDKGNLPDTVRSYVFTGGTIGNTHFLAIPYNSGAKAGAQVIANFMLSPEAQIKKQTPTVWGDLSVLSYAKLPAAEQAKFDALPRGIATLSIEELGQTLPEPHSSWVGALESEWRKRYAQ</sequence>
<dbReference type="EMBL" id="FQVF01000009">
    <property type="protein sequence ID" value="SHF59118.1"/>
    <property type="molecule type" value="Genomic_DNA"/>
</dbReference>
<name>A0A1M5CWL5_9GAMM</name>
<gene>
    <name evidence="2" type="ORF">SAMN02745753_02275</name>
</gene>
<accession>A0A1M5CWL5</accession>
<dbReference type="RefSeq" id="WP_072839815.1">
    <property type="nucleotide sequence ID" value="NZ_FQVF01000009.1"/>
</dbReference>
<evidence type="ECO:0000313" key="2">
    <source>
        <dbReference type="EMBL" id="SHF59118.1"/>
    </source>
</evidence>
<reference evidence="3" key="1">
    <citation type="submission" date="2016-11" db="EMBL/GenBank/DDBJ databases">
        <authorList>
            <person name="Varghese N."/>
            <person name="Submissions S."/>
        </authorList>
    </citation>
    <scope>NUCLEOTIDE SEQUENCE [LARGE SCALE GENOMIC DNA]</scope>
    <source>
        <strain evidence="3">DSM 16579</strain>
    </source>
</reference>
<keyword evidence="3" id="KW-1185">Reference proteome</keyword>
<dbReference type="InterPro" id="IPR006059">
    <property type="entry name" value="SBP"/>
</dbReference>
<dbReference type="PANTHER" id="PTHR42779:SF1">
    <property type="entry name" value="PROTEIN YNJB"/>
    <property type="match status" value="1"/>
</dbReference>
<dbReference type="AlphaFoldDB" id="A0A1M5CWL5"/>
<feature type="chain" id="PRO_5012612428" evidence="1">
    <location>
        <begin position="24"/>
        <end position="409"/>
    </location>
</feature>
<proteinExistence type="predicted"/>
<dbReference type="Proteomes" id="UP000184517">
    <property type="component" value="Unassembled WGS sequence"/>
</dbReference>
<feature type="signal peptide" evidence="1">
    <location>
        <begin position="1"/>
        <end position="23"/>
    </location>
</feature>
<dbReference type="OrthoDB" id="3239593at2"/>
<evidence type="ECO:0000256" key="1">
    <source>
        <dbReference type="SAM" id="SignalP"/>
    </source>
</evidence>
<protein>
    <submittedName>
        <fullName evidence="2">Putative thiamine transport system substrate-binding protein</fullName>
    </submittedName>
</protein>
<dbReference type="PIRSF" id="PIRSF029172">
    <property type="entry name" value="UCP029172_ABC_sbc_YnjB"/>
    <property type="match status" value="1"/>
</dbReference>
<evidence type="ECO:0000313" key="3">
    <source>
        <dbReference type="Proteomes" id="UP000184517"/>
    </source>
</evidence>
<dbReference type="PANTHER" id="PTHR42779">
    <property type="entry name" value="PROTEIN YNJB"/>
    <property type="match status" value="1"/>
</dbReference>
<organism evidence="2 3">
    <name type="scientific">Marinomonas polaris DSM 16579</name>
    <dbReference type="NCBI Taxonomy" id="1122206"/>
    <lineage>
        <taxon>Bacteria</taxon>
        <taxon>Pseudomonadati</taxon>
        <taxon>Pseudomonadota</taxon>
        <taxon>Gammaproteobacteria</taxon>
        <taxon>Oceanospirillales</taxon>
        <taxon>Oceanospirillaceae</taxon>
        <taxon>Marinomonas</taxon>
    </lineage>
</organism>
<dbReference type="NCBIfam" id="NF008633">
    <property type="entry name" value="PRK11622.1"/>
    <property type="match status" value="1"/>
</dbReference>
<dbReference type="STRING" id="1122206.SAMN02745753_02275"/>
<dbReference type="SUPFAM" id="SSF53850">
    <property type="entry name" value="Periplasmic binding protein-like II"/>
    <property type="match status" value="1"/>
</dbReference>
<keyword evidence="1" id="KW-0732">Signal</keyword>
<dbReference type="Pfam" id="PF13416">
    <property type="entry name" value="SBP_bac_8"/>
    <property type="match status" value="1"/>
</dbReference>
<dbReference type="Gene3D" id="3.40.190.10">
    <property type="entry name" value="Periplasmic binding protein-like II"/>
    <property type="match status" value="2"/>
</dbReference>
<dbReference type="InterPro" id="IPR027020">
    <property type="entry name" value="YnjB"/>
</dbReference>